<evidence type="ECO:0000256" key="5">
    <source>
        <dbReference type="ARBA" id="ARBA00023237"/>
    </source>
</evidence>
<protein>
    <recommendedName>
        <fullName evidence="6">Secretin/TonB short N-terminal domain-containing protein</fullName>
    </recommendedName>
</protein>
<dbReference type="Pfam" id="PF07660">
    <property type="entry name" value="STN"/>
    <property type="match status" value="1"/>
</dbReference>
<dbReference type="GO" id="GO:0019867">
    <property type="term" value="C:outer membrane"/>
    <property type="evidence" value="ECO:0007669"/>
    <property type="project" value="InterPro"/>
</dbReference>
<keyword evidence="2" id="KW-0813">Transport</keyword>
<dbReference type="InterPro" id="IPR004846">
    <property type="entry name" value="T2SS/T3SS_dom"/>
</dbReference>
<comment type="subcellular location">
    <subcellularLocation>
        <location evidence="1">Membrane</location>
    </subcellularLocation>
</comment>
<evidence type="ECO:0000256" key="4">
    <source>
        <dbReference type="ARBA" id="ARBA00023136"/>
    </source>
</evidence>
<proteinExistence type="predicted"/>
<keyword evidence="4" id="KW-0472">Membrane</keyword>
<feature type="domain" description="Secretin/TonB short N-terminal" evidence="6">
    <location>
        <begin position="47"/>
        <end position="95"/>
    </location>
</feature>
<dbReference type="InterPro" id="IPR001775">
    <property type="entry name" value="GspD/PilQ"/>
</dbReference>
<dbReference type="Gene3D" id="3.30.1370.120">
    <property type="match status" value="1"/>
</dbReference>
<organism evidence="7">
    <name type="scientific">marine metagenome</name>
    <dbReference type="NCBI Taxonomy" id="408172"/>
    <lineage>
        <taxon>unclassified sequences</taxon>
        <taxon>metagenomes</taxon>
        <taxon>ecological metagenomes</taxon>
    </lineage>
</organism>
<dbReference type="PANTHER" id="PTHR30332">
    <property type="entry name" value="PROBABLE GENERAL SECRETION PATHWAY PROTEIN D"/>
    <property type="match status" value="1"/>
</dbReference>
<evidence type="ECO:0000256" key="3">
    <source>
        <dbReference type="ARBA" id="ARBA00022729"/>
    </source>
</evidence>
<dbReference type="Gene3D" id="3.30.1370.130">
    <property type="match status" value="1"/>
</dbReference>
<feature type="non-terminal residue" evidence="7">
    <location>
        <position position="1"/>
    </location>
</feature>
<dbReference type="GO" id="GO:0009306">
    <property type="term" value="P:protein secretion"/>
    <property type="evidence" value="ECO:0007669"/>
    <property type="project" value="InterPro"/>
</dbReference>
<dbReference type="AlphaFoldDB" id="A0A382AQR6"/>
<sequence>LTAQDDIKYVPMTKPVDTKFLDQQMSINMKNSDIKNVLMLIGELTGLNIVISPAVKDTVTANLEGVTVRTALDAILQPNGYSYFVRENIIIVKTTKTEMVGELETVIIKLKYISSNGLEAPLTAVMSKRGKMQSFMPLIAGAGSGAGNSDANIIVISDMQDNIPPIMKMIAELDKPIPNINIAIRFIETQLDTSRGIGLDWSRRPLQLGGTTDSLSADWPISMNNMTIATLSPTQFMSAMDIMEAEGKSKLLSSPQVTTLDNHEASTDVVTTVYIEGNIQKNTQNNNMSQYRTDNQGNLVSNQFGSMNFLNQITEKDIGIKLTVTPRINHVSKITLVVNASVEALLGAAEVTTDKPRSTKRTVKTQVTVTDGDTVILGGLITENTIENKKYIPVLSSLPLLGRFFQSTAIEKEQRELLIFITPSIIG</sequence>
<dbReference type="InterPro" id="IPR050810">
    <property type="entry name" value="Bact_Secretion_Sys_Channel"/>
</dbReference>
<dbReference type="InterPro" id="IPR011662">
    <property type="entry name" value="Secretin/TonB_short_N"/>
</dbReference>
<dbReference type="GO" id="GO:0015627">
    <property type="term" value="C:type II protein secretion system complex"/>
    <property type="evidence" value="ECO:0007669"/>
    <property type="project" value="TreeGrafter"/>
</dbReference>
<dbReference type="PANTHER" id="PTHR30332:SF24">
    <property type="entry name" value="SECRETIN GSPD-RELATED"/>
    <property type="match status" value="1"/>
</dbReference>
<dbReference type="EMBL" id="UINC01026351">
    <property type="protein sequence ID" value="SVB03641.1"/>
    <property type="molecule type" value="Genomic_DNA"/>
</dbReference>
<evidence type="ECO:0000256" key="1">
    <source>
        <dbReference type="ARBA" id="ARBA00004370"/>
    </source>
</evidence>
<dbReference type="Pfam" id="PF00263">
    <property type="entry name" value="Secretin"/>
    <property type="match status" value="1"/>
</dbReference>
<evidence type="ECO:0000259" key="6">
    <source>
        <dbReference type="SMART" id="SM00965"/>
    </source>
</evidence>
<accession>A0A382AQR6</accession>
<evidence type="ECO:0000256" key="2">
    <source>
        <dbReference type="ARBA" id="ARBA00022448"/>
    </source>
</evidence>
<keyword evidence="5" id="KW-0998">Cell outer membrane</keyword>
<evidence type="ECO:0000313" key="7">
    <source>
        <dbReference type="EMBL" id="SVB03641.1"/>
    </source>
</evidence>
<dbReference type="PRINTS" id="PR00811">
    <property type="entry name" value="BCTERIALGSPD"/>
</dbReference>
<reference evidence="7" key="1">
    <citation type="submission" date="2018-05" db="EMBL/GenBank/DDBJ databases">
        <authorList>
            <person name="Lanie J.A."/>
            <person name="Ng W.-L."/>
            <person name="Kazmierczak K.M."/>
            <person name="Andrzejewski T.M."/>
            <person name="Davidsen T.M."/>
            <person name="Wayne K.J."/>
            <person name="Tettelin H."/>
            <person name="Glass J.I."/>
            <person name="Rusch D."/>
            <person name="Podicherti R."/>
            <person name="Tsui H.-C.T."/>
            <person name="Winkler M.E."/>
        </authorList>
    </citation>
    <scope>NUCLEOTIDE SEQUENCE</scope>
</reference>
<dbReference type="InterPro" id="IPR038591">
    <property type="entry name" value="NolW-like_sf"/>
</dbReference>
<dbReference type="PRINTS" id="PR01032">
    <property type="entry name" value="PHAGEIV"/>
</dbReference>
<dbReference type="SMART" id="SM00965">
    <property type="entry name" value="STN"/>
    <property type="match status" value="1"/>
</dbReference>
<keyword evidence="3" id="KW-0732">Signal</keyword>
<name>A0A382AQR6_9ZZZZ</name>
<gene>
    <name evidence="7" type="ORF">METZ01_LOCUS156495</name>
</gene>